<evidence type="ECO:0000313" key="3">
    <source>
        <dbReference type="Proteomes" id="UP000176998"/>
    </source>
</evidence>
<dbReference type="RefSeq" id="XP_022474009.1">
    <property type="nucleotide sequence ID" value="XM_022619455.1"/>
</dbReference>
<reference evidence="2 3" key="1">
    <citation type="submission" date="2016-09" db="EMBL/GenBank/DDBJ databases">
        <authorList>
            <person name="Capua I."/>
            <person name="De Benedictis P."/>
            <person name="Joannis T."/>
            <person name="Lombin L.H."/>
            <person name="Cattoli G."/>
        </authorList>
    </citation>
    <scope>NUCLEOTIDE SEQUENCE [LARGE SCALE GENOMIC DNA]</scope>
    <source>
        <strain evidence="2 3">IMI 309357</strain>
    </source>
</reference>
<accession>A0A1G4B6B3</accession>
<comment type="caution">
    <text evidence="2">The sequence shown here is derived from an EMBL/GenBank/DDBJ whole genome shotgun (WGS) entry which is preliminary data.</text>
</comment>
<proteinExistence type="predicted"/>
<sequence length="103" mass="11783">MIRRSRQDLNVLYQTLFEAERETHDVNRVLDNAKRKENDGQYPDFWTSSCSSSSQRSINDDRRSSSGTGSRQENSDHCHRSSAMPANDRTVSLGSKLDSSWDL</sequence>
<evidence type="ECO:0000256" key="1">
    <source>
        <dbReference type="SAM" id="MobiDB-lite"/>
    </source>
</evidence>
<dbReference type="Proteomes" id="UP000176998">
    <property type="component" value="Unassembled WGS sequence"/>
</dbReference>
<feature type="compositionally biased region" description="Low complexity" evidence="1">
    <location>
        <begin position="48"/>
        <end position="57"/>
    </location>
</feature>
<evidence type="ECO:0000313" key="2">
    <source>
        <dbReference type="EMBL" id="OHE96853.1"/>
    </source>
</evidence>
<keyword evidence="3" id="KW-1185">Reference proteome</keyword>
<dbReference type="AlphaFoldDB" id="A0A1G4B6B3"/>
<protein>
    <submittedName>
        <fullName evidence="2">Uncharacterized protein</fullName>
    </submittedName>
</protein>
<gene>
    <name evidence="2" type="ORF">CORC01_07820</name>
</gene>
<dbReference type="EMBL" id="MJBS01000064">
    <property type="protein sequence ID" value="OHE96853.1"/>
    <property type="molecule type" value="Genomic_DNA"/>
</dbReference>
<dbReference type="GeneID" id="34560965"/>
<organism evidence="2 3">
    <name type="scientific">Colletotrichum orchidophilum</name>
    <dbReference type="NCBI Taxonomy" id="1209926"/>
    <lineage>
        <taxon>Eukaryota</taxon>
        <taxon>Fungi</taxon>
        <taxon>Dikarya</taxon>
        <taxon>Ascomycota</taxon>
        <taxon>Pezizomycotina</taxon>
        <taxon>Sordariomycetes</taxon>
        <taxon>Hypocreomycetidae</taxon>
        <taxon>Glomerellales</taxon>
        <taxon>Glomerellaceae</taxon>
        <taxon>Colletotrichum</taxon>
    </lineage>
</organism>
<name>A0A1G4B6B3_9PEZI</name>
<feature type="region of interest" description="Disordered" evidence="1">
    <location>
        <begin position="31"/>
        <end position="103"/>
    </location>
</feature>